<comment type="similarity">
    <text evidence="1">Belongs to the 11S seed storage protein (globulins) family.</text>
</comment>
<gene>
    <name evidence="6" type="ORF">MKW98_016463</name>
</gene>
<dbReference type="Pfam" id="PF00190">
    <property type="entry name" value="Cupin_1"/>
    <property type="match status" value="2"/>
</dbReference>
<dbReference type="GO" id="GO:0045735">
    <property type="term" value="F:nutrient reservoir activity"/>
    <property type="evidence" value="ECO:0007669"/>
    <property type="project" value="UniProtKB-KW"/>
</dbReference>
<dbReference type="PANTHER" id="PTHR31189:SF62">
    <property type="entry name" value="OS01G0976200 PROTEIN"/>
    <property type="match status" value="1"/>
</dbReference>
<dbReference type="SMART" id="SM00835">
    <property type="entry name" value="Cupin_1"/>
    <property type="match status" value="2"/>
</dbReference>
<feature type="domain" description="Cupin type-1" evidence="5">
    <location>
        <begin position="3"/>
        <end position="130"/>
    </location>
</feature>
<name>A0AAD4XTP6_9MAGN</name>
<evidence type="ECO:0000256" key="1">
    <source>
        <dbReference type="ARBA" id="ARBA00007178"/>
    </source>
</evidence>
<accession>A0AAD4XTP6</accession>
<dbReference type="InterPro" id="IPR011051">
    <property type="entry name" value="RmlC_Cupin_sf"/>
</dbReference>
<evidence type="ECO:0000313" key="6">
    <source>
        <dbReference type="EMBL" id="KAI3944233.1"/>
    </source>
</evidence>
<keyword evidence="7" id="KW-1185">Reference proteome</keyword>
<dbReference type="Proteomes" id="UP001202328">
    <property type="component" value="Unassembled WGS sequence"/>
</dbReference>
<dbReference type="EMBL" id="JAJJMB010004060">
    <property type="protein sequence ID" value="KAI3944233.1"/>
    <property type="molecule type" value="Genomic_DNA"/>
</dbReference>
<reference evidence="6" key="1">
    <citation type="submission" date="2022-04" db="EMBL/GenBank/DDBJ databases">
        <title>A functionally conserved STORR gene fusion in Papaver species that diverged 16.8 million years ago.</title>
        <authorList>
            <person name="Catania T."/>
        </authorList>
    </citation>
    <scope>NUCLEOTIDE SEQUENCE</scope>
    <source>
        <strain evidence="6">S-188037</strain>
    </source>
</reference>
<protein>
    <recommendedName>
        <fullName evidence="5">Cupin type-1 domain-containing protein</fullName>
    </recommendedName>
</protein>
<dbReference type="SUPFAM" id="SSF51182">
    <property type="entry name" value="RmlC-like cupins"/>
    <property type="match status" value="1"/>
</dbReference>
<dbReference type="PANTHER" id="PTHR31189">
    <property type="entry name" value="OS03G0336100 PROTEIN-RELATED"/>
    <property type="match status" value="1"/>
</dbReference>
<keyword evidence="2" id="KW-0758">Storage protein</keyword>
<dbReference type="Gene3D" id="2.60.120.10">
    <property type="entry name" value="Jelly Rolls"/>
    <property type="match status" value="2"/>
</dbReference>
<dbReference type="AlphaFoldDB" id="A0AAD4XTP6"/>
<evidence type="ECO:0000313" key="7">
    <source>
        <dbReference type="Proteomes" id="UP001202328"/>
    </source>
</evidence>
<dbReference type="InterPro" id="IPR006045">
    <property type="entry name" value="Cupin_1"/>
</dbReference>
<dbReference type="PRINTS" id="PR00439">
    <property type="entry name" value="11SGLOBULIN"/>
</dbReference>
<keyword evidence="3" id="KW-0708">Seed storage protein</keyword>
<evidence type="ECO:0000259" key="5">
    <source>
        <dbReference type="SMART" id="SM00835"/>
    </source>
</evidence>
<dbReference type="CDD" id="cd02243">
    <property type="entry name" value="cupin_11S_legumin_C"/>
    <property type="match status" value="1"/>
</dbReference>
<evidence type="ECO:0000256" key="4">
    <source>
        <dbReference type="ARBA" id="ARBA00023157"/>
    </source>
</evidence>
<dbReference type="InterPro" id="IPR050253">
    <property type="entry name" value="Seed_Storage-Functional"/>
</dbReference>
<dbReference type="InterPro" id="IPR006044">
    <property type="entry name" value="11S_seedstore_pln"/>
</dbReference>
<organism evidence="6 7">
    <name type="scientific">Papaver atlanticum</name>
    <dbReference type="NCBI Taxonomy" id="357466"/>
    <lineage>
        <taxon>Eukaryota</taxon>
        <taxon>Viridiplantae</taxon>
        <taxon>Streptophyta</taxon>
        <taxon>Embryophyta</taxon>
        <taxon>Tracheophyta</taxon>
        <taxon>Spermatophyta</taxon>
        <taxon>Magnoliopsida</taxon>
        <taxon>Ranunculales</taxon>
        <taxon>Papaveraceae</taxon>
        <taxon>Papaveroideae</taxon>
        <taxon>Papaver</taxon>
    </lineage>
</organism>
<keyword evidence="4" id="KW-1015">Disulfide bond</keyword>
<proteinExistence type="inferred from homology"/>
<sequence length="329" mass="36137">MEIDLIPKSSKSVYGGEGGSYFSWSPSDLPMLKEGNIGASKIALQKNAKVAYVLQGSGTAGIIPYEAEKEKVIAVKEGDAIALPFGVVTWWFNKEDTELVILFMGDTSKGHKAGEFMEFALTGANEDKVKELVGSQKSTEIIKVKDGFKMPEPSEEDRKEMALNCLEAPLDVDIKNGGRVVVLNTKNFPLVEQVGLGADLVRIDAGSMCSPRFSCDSTYQVTYIFRGNDCAQIVGVDGKRILEIRVQAGNLFIVPRFFVVSKIADEEGMDWFSIISTPNPIFCHLAGRISIWKALNPQVLEASFNVAPEAEKHFRSKRTNAEIFFPAPN</sequence>
<evidence type="ECO:0000256" key="3">
    <source>
        <dbReference type="ARBA" id="ARBA00023129"/>
    </source>
</evidence>
<dbReference type="InterPro" id="IPR014710">
    <property type="entry name" value="RmlC-like_jellyroll"/>
</dbReference>
<feature type="domain" description="Cupin type-1" evidence="5">
    <location>
        <begin position="168"/>
        <end position="312"/>
    </location>
</feature>
<comment type="caution">
    <text evidence="6">The sequence shown here is derived from an EMBL/GenBank/DDBJ whole genome shotgun (WGS) entry which is preliminary data.</text>
</comment>
<evidence type="ECO:0000256" key="2">
    <source>
        <dbReference type="ARBA" id="ARBA00022761"/>
    </source>
</evidence>